<feature type="region of interest" description="Disordered" evidence="1">
    <location>
        <begin position="540"/>
        <end position="561"/>
    </location>
</feature>
<evidence type="ECO:0000313" key="3">
    <source>
        <dbReference type="EMBL" id="GJS98293.1"/>
    </source>
</evidence>
<sequence length="714" mass="82057">MTRNQLQTNAEVCMYALTVSTVEPKNIKEAMLDHSWIESMQDELNQFKCLDMDVKTAFLNGPLKEEGFVRQPNGFVDPYFPNHVYRLKKPLYGLKQAPRAWYDKLSSFLIEHHFTKGIVDLILFTRRHGDDILLVQNYVDDIIFRLTKPVFSTRFAKLMKDNFEMSMIGEMKFFLGLQVQQSPRGIFICQSQYTMDLLKKHGMEKCDTISTPMATTKLDADLQGTQVDQTKYRSMIKGLMYLTAIRPDIAFATSVYADLVGCNDDCKSTSRGIQFLVDKLVSWSLKKQDYTAMSTMEVEYASLSACCAQVIWMRTQLLDYGFLYNKIPMYYDSQSAIAISCNPKKEAIQYPRFIKLIFAYLMKKFPNIPQMIDEDYHSIKDDILLIGVYTIGNVLVCRMLISDEFLTKEICATDDFKEYETVFVRVDVLMNQPQLVVSTQGTHRSTPRAHRTPTVSTASPQGKKRKQIVGESSSPQKSLKITIRQKQVVEGEKYDDDSEDRLEPGSHKKNPEYVNDDDDEENVYEKKDAEIGSLETRTGEMQTPITTPPRSPRTILSSDNKYSHLPGALRRMCRRQGYMIQNMERKATDDLIENNLKPSIAATIIEDRDAFGLEVPNLVSQEFNAQAPKIIEELFKNYIQSNVIQVYPTTTTSTETTSSVDLQQQLYLKMKRSLQDQANDAVLWEEWDAWVEETVIDEDEVIPEDETPELITEL</sequence>
<proteinExistence type="predicted"/>
<dbReference type="CDD" id="cd09272">
    <property type="entry name" value="RNase_HI_RT_Ty1"/>
    <property type="match status" value="1"/>
</dbReference>
<evidence type="ECO:0000313" key="4">
    <source>
        <dbReference type="Proteomes" id="UP001151760"/>
    </source>
</evidence>
<reference evidence="3" key="2">
    <citation type="submission" date="2022-01" db="EMBL/GenBank/DDBJ databases">
        <authorList>
            <person name="Yamashiro T."/>
            <person name="Shiraishi A."/>
            <person name="Satake H."/>
            <person name="Nakayama K."/>
        </authorList>
    </citation>
    <scope>NUCLEOTIDE SEQUENCE</scope>
</reference>
<feature type="region of interest" description="Disordered" evidence="1">
    <location>
        <begin position="438"/>
        <end position="522"/>
    </location>
</feature>
<dbReference type="EMBL" id="BQNB010012032">
    <property type="protein sequence ID" value="GJS98293.1"/>
    <property type="molecule type" value="Genomic_DNA"/>
</dbReference>
<feature type="compositionally biased region" description="Polar residues" evidence="1">
    <location>
        <begin position="470"/>
        <end position="479"/>
    </location>
</feature>
<name>A0ABQ5A8E6_9ASTR</name>
<comment type="caution">
    <text evidence="3">The sequence shown here is derived from an EMBL/GenBank/DDBJ whole genome shotgun (WGS) entry which is preliminary data.</text>
</comment>
<organism evidence="3 4">
    <name type="scientific">Tanacetum coccineum</name>
    <dbReference type="NCBI Taxonomy" id="301880"/>
    <lineage>
        <taxon>Eukaryota</taxon>
        <taxon>Viridiplantae</taxon>
        <taxon>Streptophyta</taxon>
        <taxon>Embryophyta</taxon>
        <taxon>Tracheophyta</taxon>
        <taxon>Spermatophyta</taxon>
        <taxon>Magnoliopsida</taxon>
        <taxon>eudicotyledons</taxon>
        <taxon>Gunneridae</taxon>
        <taxon>Pentapetalae</taxon>
        <taxon>asterids</taxon>
        <taxon>campanulids</taxon>
        <taxon>Asterales</taxon>
        <taxon>Asteraceae</taxon>
        <taxon>Asteroideae</taxon>
        <taxon>Anthemideae</taxon>
        <taxon>Anthemidinae</taxon>
        <taxon>Tanacetum</taxon>
    </lineage>
</organism>
<reference evidence="3" key="1">
    <citation type="journal article" date="2022" name="Int. J. Mol. Sci.">
        <title>Draft Genome of Tanacetum Coccineum: Genomic Comparison of Closely Related Tanacetum-Family Plants.</title>
        <authorList>
            <person name="Yamashiro T."/>
            <person name="Shiraishi A."/>
            <person name="Nakayama K."/>
            <person name="Satake H."/>
        </authorList>
    </citation>
    <scope>NUCLEOTIDE SEQUENCE</scope>
</reference>
<feature type="domain" description="Reverse transcriptase Ty1/copia-type" evidence="2">
    <location>
        <begin position="50"/>
        <end position="214"/>
    </location>
</feature>
<dbReference type="PANTHER" id="PTHR11439">
    <property type="entry name" value="GAG-POL-RELATED RETROTRANSPOSON"/>
    <property type="match status" value="1"/>
</dbReference>
<accession>A0ABQ5A8E6</accession>
<gene>
    <name evidence="3" type="ORF">Tco_0819463</name>
</gene>
<dbReference type="InterPro" id="IPR013103">
    <property type="entry name" value="RVT_2"/>
</dbReference>
<dbReference type="PANTHER" id="PTHR11439:SF495">
    <property type="entry name" value="REVERSE TRANSCRIPTASE, RNA-DEPENDENT DNA POLYMERASE-RELATED"/>
    <property type="match status" value="1"/>
</dbReference>
<dbReference type="Pfam" id="PF07727">
    <property type="entry name" value="RVT_2"/>
    <property type="match status" value="1"/>
</dbReference>
<protein>
    <submittedName>
        <fullName evidence="3">Retrovirus-related pol polyprotein from transposon TNT 1-94</fullName>
    </submittedName>
</protein>
<dbReference type="InterPro" id="IPR043502">
    <property type="entry name" value="DNA/RNA_pol_sf"/>
</dbReference>
<evidence type="ECO:0000256" key="1">
    <source>
        <dbReference type="SAM" id="MobiDB-lite"/>
    </source>
</evidence>
<evidence type="ECO:0000259" key="2">
    <source>
        <dbReference type="Pfam" id="PF07727"/>
    </source>
</evidence>
<keyword evidence="4" id="KW-1185">Reference proteome</keyword>
<dbReference type="Proteomes" id="UP001151760">
    <property type="component" value="Unassembled WGS sequence"/>
</dbReference>
<feature type="compositionally biased region" description="Basic and acidic residues" evidence="1">
    <location>
        <begin position="501"/>
        <end position="511"/>
    </location>
</feature>
<dbReference type="SUPFAM" id="SSF56672">
    <property type="entry name" value="DNA/RNA polymerases"/>
    <property type="match status" value="1"/>
</dbReference>